<feature type="transmembrane region" description="Helical" evidence="4">
    <location>
        <begin position="110"/>
        <end position="130"/>
    </location>
</feature>
<dbReference type="InterPro" id="IPR050327">
    <property type="entry name" value="Proton-linked_MCT"/>
</dbReference>
<dbReference type="Proteomes" id="UP000587586">
    <property type="component" value="Unassembled WGS sequence"/>
</dbReference>
<evidence type="ECO:0000313" key="7">
    <source>
        <dbReference type="Proteomes" id="UP000587586"/>
    </source>
</evidence>
<feature type="transmembrane region" description="Helical" evidence="4">
    <location>
        <begin position="266"/>
        <end position="285"/>
    </location>
</feature>
<dbReference type="InterPro" id="IPR011701">
    <property type="entry name" value="MFS"/>
</dbReference>
<feature type="transmembrane region" description="Helical" evidence="4">
    <location>
        <begin position="232"/>
        <end position="254"/>
    </location>
</feature>
<feature type="transmembrane region" description="Helical" evidence="4">
    <location>
        <begin position="327"/>
        <end position="347"/>
    </location>
</feature>
<dbReference type="Pfam" id="PF07690">
    <property type="entry name" value="MFS_1"/>
    <property type="match status" value="1"/>
</dbReference>
<dbReference type="SUPFAM" id="SSF103473">
    <property type="entry name" value="MFS general substrate transporter"/>
    <property type="match status" value="1"/>
</dbReference>
<dbReference type="Gene3D" id="1.20.1250.20">
    <property type="entry name" value="MFS general substrate transporter like domains"/>
    <property type="match status" value="2"/>
</dbReference>
<keyword evidence="1 4" id="KW-0812">Transmembrane</keyword>
<feature type="transmembrane region" description="Helical" evidence="4">
    <location>
        <begin position="142"/>
        <end position="163"/>
    </location>
</feature>
<evidence type="ECO:0000256" key="2">
    <source>
        <dbReference type="ARBA" id="ARBA00022989"/>
    </source>
</evidence>
<proteinExistence type="predicted"/>
<evidence type="ECO:0000259" key="5">
    <source>
        <dbReference type="PROSITE" id="PS50850"/>
    </source>
</evidence>
<dbReference type="GO" id="GO:0022857">
    <property type="term" value="F:transmembrane transporter activity"/>
    <property type="evidence" value="ECO:0007669"/>
    <property type="project" value="InterPro"/>
</dbReference>
<feature type="domain" description="Major facilitator superfamily (MFS) profile" evidence="5">
    <location>
        <begin position="17"/>
        <end position="414"/>
    </location>
</feature>
<comment type="caution">
    <text evidence="6">The sequence shown here is derived from an EMBL/GenBank/DDBJ whole genome shotgun (WGS) entry which is preliminary data.</text>
</comment>
<sequence>MINSPVDNRESDKSHYGYVIVLCMALIMGVNVGLVMSSAGIFYQPVSRDLGVSVGKLGLYMSFNFLSSSLMLSIAGRLMDKYSARMLLTLSSAVLGFTVGAMGLCNAVWQFYIAGSVIGITLSFLLYLSFPTMINRWFKSRVGFFIGICSAASGIGGILFNPMGGYLITHYGWRSTYMLFGGVILLLVTPLIGLLLRNYPEDIGLQPHGANMQHVAVSGSGVEYSNAIRMPVFYGLIVFAFLMISISTLNLFIPKYVTSLNYTLEQASFAASAVMAGVTIGKVVLGMINDKNSLLGVAATVAGGIAGLALLLIGHVGIWAVTAGGFLFGWAYAGVTVETPMLVRAVFGDKDYAKIYSNISIAFAVGGAITAGGWGLLADFTSFRFILSLGVVFLTISGGIGVLALKVARTETAT</sequence>
<keyword evidence="7" id="KW-1185">Reference proteome</keyword>
<accession>A0A6V8N5V8</accession>
<evidence type="ECO:0000256" key="3">
    <source>
        <dbReference type="ARBA" id="ARBA00023136"/>
    </source>
</evidence>
<name>A0A6V8N5V8_9BACT</name>
<protein>
    <submittedName>
        <fullName evidence="6">MFS transporter</fullName>
    </submittedName>
</protein>
<evidence type="ECO:0000256" key="4">
    <source>
        <dbReference type="SAM" id="Phobius"/>
    </source>
</evidence>
<gene>
    <name evidence="6" type="ORF">GMLC_13590</name>
</gene>
<feature type="transmembrane region" description="Helical" evidence="4">
    <location>
        <begin position="87"/>
        <end position="104"/>
    </location>
</feature>
<reference evidence="7" key="1">
    <citation type="submission" date="2020-06" db="EMBL/GenBank/DDBJ databases">
        <title>Draft genomic sequecing of Geomonas sp. Red745.</title>
        <authorList>
            <person name="Itoh H."/>
            <person name="Xu Z.X."/>
            <person name="Ushijima N."/>
            <person name="Masuda Y."/>
            <person name="Shiratori Y."/>
            <person name="Senoo K."/>
        </authorList>
    </citation>
    <scope>NUCLEOTIDE SEQUENCE [LARGE SCALE GENOMIC DNA]</scope>
    <source>
        <strain evidence="7">Red745</strain>
    </source>
</reference>
<feature type="transmembrane region" description="Helical" evidence="4">
    <location>
        <begin position="383"/>
        <end position="405"/>
    </location>
</feature>
<evidence type="ECO:0000313" key="6">
    <source>
        <dbReference type="EMBL" id="GFO67780.1"/>
    </source>
</evidence>
<dbReference type="PROSITE" id="PS50850">
    <property type="entry name" value="MFS"/>
    <property type="match status" value="1"/>
</dbReference>
<dbReference type="PANTHER" id="PTHR11360">
    <property type="entry name" value="MONOCARBOXYLATE TRANSPORTER"/>
    <property type="match status" value="1"/>
</dbReference>
<feature type="transmembrane region" description="Helical" evidence="4">
    <location>
        <begin position="16"/>
        <end position="37"/>
    </location>
</feature>
<keyword evidence="2 4" id="KW-1133">Transmembrane helix</keyword>
<dbReference type="InterPro" id="IPR020846">
    <property type="entry name" value="MFS_dom"/>
</dbReference>
<feature type="transmembrane region" description="Helical" evidence="4">
    <location>
        <begin position="359"/>
        <end position="377"/>
    </location>
</feature>
<feature type="transmembrane region" description="Helical" evidence="4">
    <location>
        <begin position="57"/>
        <end position="75"/>
    </location>
</feature>
<dbReference type="EMBL" id="BLXZ01000002">
    <property type="protein sequence ID" value="GFO67780.1"/>
    <property type="molecule type" value="Genomic_DNA"/>
</dbReference>
<feature type="transmembrane region" description="Helical" evidence="4">
    <location>
        <begin position="297"/>
        <end position="321"/>
    </location>
</feature>
<organism evidence="6 7">
    <name type="scientific">Geomonas limicola</name>
    <dbReference type="NCBI Taxonomy" id="2740186"/>
    <lineage>
        <taxon>Bacteria</taxon>
        <taxon>Pseudomonadati</taxon>
        <taxon>Thermodesulfobacteriota</taxon>
        <taxon>Desulfuromonadia</taxon>
        <taxon>Geobacterales</taxon>
        <taxon>Geobacteraceae</taxon>
        <taxon>Geomonas</taxon>
    </lineage>
</organism>
<dbReference type="AlphaFoldDB" id="A0A6V8N5V8"/>
<dbReference type="PANTHER" id="PTHR11360:SF290">
    <property type="entry name" value="MONOCARBOXYLATE MFS PERMEASE"/>
    <property type="match status" value="1"/>
</dbReference>
<evidence type="ECO:0000256" key="1">
    <source>
        <dbReference type="ARBA" id="ARBA00022692"/>
    </source>
</evidence>
<dbReference type="InterPro" id="IPR036259">
    <property type="entry name" value="MFS_trans_sf"/>
</dbReference>
<dbReference type="RefSeq" id="WP_183360301.1">
    <property type="nucleotide sequence ID" value="NZ_BLXZ01000002.1"/>
</dbReference>
<feature type="transmembrane region" description="Helical" evidence="4">
    <location>
        <begin position="175"/>
        <end position="196"/>
    </location>
</feature>
<keyword evidence="3 4" id="KW-0472">Membrane</keyword>